<protein>
    <submittedName>
        <fullName evidence="1">Uncharacterized protein</fullName>
    </submittedName>
</protein>
<name>A0AAD5S3D2_9FUNG</name>
<evidence type="ECO:0000313" key="1">
    <source>
        <dbReference type="EMBL" id="KAJ3033937.1"/>
    </source>
</evidence>
<evidence type="ECO:0000313" key="2">
    <source>
        <dbReference type="Proteomes" id="UP001212841"/>
    </source>
</evidence>
<dbReference type="Proteomes" id="UP001212841">
    <property type="component" value="Unassembled WGS sequence"/>
</dbReference>
<feature type="non-terminal residue" evidence="1">
    <location>
        <position position="1"/>
    </location>
</feature>
<proteinExistence type="predicted"/>
<keyword evidence="2" id="KW-1185">Reference proteome</keyword>
<organism evidence="1 2">
    <name type="scientific">Rhizophlyctis rosea</name>
    <dbReference type="NCBI Taxonomy" id="64517"/>
    <lineage>
        <taxon>Eukaryota</taxon>
        <taxon>Fungi</taxon>
        <taxon>Fungi incertae sedis</taxon>
        <taxon>Chytridiomycota</taxon>
        <taxon>Chytridiomycota incertae sedis</taxon>
        <taxon>Chytridiomycetes</taxon>
        <taxon>Rhizophlyctidales</taxon>
        <taxon>Rhizophlyctidaceae</taxon>
        <taxon>Rhizophlyctis</taxon>
    </lineage>
</organism>
<sequence length="74" mass="8736">WLHSGLELKYTIRVVNVDPDVGKTWAYMNPHGLIITDTVSKWWNQNALDIDRTHPKKMVLRKARPDVSWYFTPD</sequence>
<comment type="caution">
    <text evidence="1">The sequence shown here is derived from an EMBL/GenBank/DDBJ whole genome shotgun (WGS) entry which is preliminary data.</text>
</comment>
<gene>
    <name evidence="1" type="ORF">HK097_004676</name>
</gene>
<accession>A0AAD5S3D2</accession>
<reference evidence="1" key="1">
    <citation type="submission" date="2020-05" db="EMBL/GenBank/DDBJ databases">
        <title>Phylogenomic resolution of chytrid fungi.</title>
        <authorList>
            <person name="Stajich J.E."/>
            <person name="Amses K."/>
            <person name="Simmons R."/>
            <person name="Seto K."/>
            <person name="Myers J."/>
            <person name="Bonds A."/>
            <person name="Quandt C.A."/>
            <person name="Barry K."/>
            <person name="Liu P."/>
            <person name="Grigoriev I."/>
            <person name="Longcore J.E."/>
            <person name="James T.Y."/>
        </authorList>
    </citation>
    <scope>NUCLEOTIDE SEQUENCE</scope>
    <source>
        <strain evidence="1">JEL0318</strain>
    </source>
</reference>
<dbReference type="EMBL" id="JADGJD010002224">
    <property type="protein sequence ID" value="KAJ3033937.1"/>
    <property type="molecule type" value="Genomic_DNA"/>
</dbReference>
<dbReference type="AlphaFoldDB" id="A0AAD5S3D2"/>